<dbReference type="Pfam" id="PF07730">
    <property type="entry name" value="HisKA_3"/>
    <property type="match status" value="1"/>
</dbReference>
<evidence type="ECO:0000259" key="11">
    <source>
        <dbReference type="Pfam" id="PF07730"/>
    </source>
</evidence>
<feature type="transmembrane region" description="Helical" evidence="10">
    <location>
        <begin position="20"/>
        <end position="42"/>
    </location>
</feature>
<feature type="transmembrane region" description="Helical" evidence="10">
    <location>
        <begin position="120"/>
        <end position="138"/>
    </location>
</feature>
<feature type="transmembrane region" description="Helical" evidence="10">
    <location>
        <begin position="150"/>
        <end position="177"/>
    </location>
</feature>
<organism evidence="12 13">
    <name type="scientific">Umezawaea endophytica</name>
    <dbReference type="NCBI Taxonomy" id="1654476"/>
    <lineage>
        <taxon>Bacteria</taxon>
        <taxon>Bacillati</taxon>
        <taxon>Actinomycetota</taxon>
        <taxon>Actinomycetes</taxon>
        <taxon>Pseudonocardiales</taxon>
        <taxon>Pseudonocardiaceae</taxon>
        <taxon>Umezawaea</taxon>
    </lineage>
</organism>
<accession>A0A9X2VTJ9</accession>
<evidence type="ECO:0000256" key="6">
    <source>
        <dbReference type="ARBA" id="ARBA00022777"/>
    </source>
</evidence>
<evidence type="ECO:0000256" key="7">
    <source>
        <dbReference type="ARBA" id="ARBA00022840"/>
    </source>
</evidence>
<gene>
    <name evidence="12" type="ORF">NZH93_37095</name>
</gene>
<dbReference type="Gene3D" id="3.30.565.10">
    <property type="entry name" value="Histidine kinase-like ATPase, C-terminal domain"/>
    <property type="match status" value="1"/>
</dbReference>
<keyword evidence="5" id="KW-0547">Nucleotide-binding</keyword>
<dbReference type="GO" id="GO:0005524">
    <property type="term" value="F:ATP binding"/>
    <property type="evidence" value="ECO:0007669"/>
    <property type="project" value="UniProtKB-KW"/>
</dbReference>
<evidence type="ECO:0000256" key="1">
    <source>
        <dbReference type="ARBA" id="ARBA00000085"/>
    </source>
</evidence>
<dbReference type="RefSeq" id="WP_259627959.1">
    <property type="nucleotide sequence ID" value="NZ_JANYMP010000024.1"/>
</dbReference>
<keyword evidence="8" id="KW-0902">Two-component regulatory system</keyword>
<dbReference type="CDD" id="cd16917">
    <property type="entry name" value="HATPase_UhpB-NarQ-NarX-like"/>
    <property type="match status" value="1"/>
</dbReference>
<dbReference type="PANTHER" id="PTHR24421:SF10">
    <property type="entry name" value="NITRATE_NITRITE SENSOR PROTEIN NARQ"/>
    <property type="match status" value="1"/>
</dbReference>
<comment type="catalytic activity">
    <reaction evidence="1">
        <text>ATP + protein L-histidine = ADP + protein N-phospho-L-histidine.</text>
        <dbReference type="EC" id="2.7.13.3"/>
    </reaction>
</comment>
<evidence type="ECO:0000256" key="2">
    <source>
        <dbReference type="ARBA" id="ARBA00012438"/>
    </source>
</evidence>
<keyword evidence="7" id="KW-0067">ATP-binding</keyword>
<dbReference type="GO" id="GO:0046983">
    <property type="term" value="F:protein dimerization activity"/>
    <property type="evidence" value="ECO:0007669"/>
    <property type="project" value="InterPro"/>
</dbReference>
<feature type="transmembrane region" description="Helical" evidence="10">
    <location>
        <begin position="89"/>
        <end position="114"/>
    </location>
</feature>
<dbReference type="SUPFAM" id="SSF55874">
    <property type="entry name" value="ATPase domain of HSP90 chaperone/DNA topoisomerase II/histidine kinase"/>
    <property type="match status" value="1"/>
</dbReference>
<dbReference type="InterPro" id="IPR050482">
    <property type="entry name" value="Sensor_HK_TwoCompSys"/>
</dbReference>
<reference evidence="12" key="1">
    <citation type="submission" date="2022-08" db="EMBL/GenBank/DDBJ databases">
        <authorList>
            <person name="Tistechok S."/>
            <person name="Samborskyy M."/>
            <person name="Roman I."/>
        </authorList>
    </citation>
    <scope>NUCLEOTIDE SEQUENCE</scope>
    <source>
        <strain evidence="12">DSM 103496</strain>
    </source>
</reference>
<keyword evidence="13" id="KW-1185">Reference proteome</keyword>
<evidence type="ECO:0000256" key="8">
    <source>
        <dbReference type="ARBA" id="ARBA00023012"/>
    </source>
</evidence>
<keyword evidence="10" id="KW-0472">Membrane</keyword>
<feature type="transmembrane region" description="Helical" evidence="10">
    <location>
        <begin position="62"/>
        <end position="82"/>
    </location>
</feature>
<evidence type="ECO:0000313" key="13">
    <source>
        <dbReference type="Proteomes" id="UP001141259"/>
    </source>
</evidence>
<comment type="caution">
    <text evidence="12">The sequence shown here is derived from an EMBL/GenBank/DDBJ whole genome shotgun (WGS) entry which is preliminary data.</text>
</comment>
<feature type="coiled-coil region" evidence="9">
    <location>
        <begin position="177"/>
        <end position="211"/>
    </location>
</feature>
<evidence type="ECO:0000313" key="12">
    <source>
        <dbReference type="EMBL" id="MCS7482495.1"/>
    </source>
</evidence>
<dbReference type="GO" id="GO:0000155">
    <property type="term" value="F:phosphorelay sensor kinase activity"/>
    <property type="evidence" value="ECO:0007669"/>
    <property type="project" value="InterPro"/>
</dbReference>
<evidence type="ECO:0000256" key="10">
    <source>
        <dbReference type="SAM" id="Phobius"/>
    </source>
</evidence>
<dbReference type="GO" id="GO:0016020">
    <property type="term" value="C:membrane"/>
    <property type="evidence" value="ECO:0007669"/>
    <property type="project" value="InterPro"/>
</dbReference>
<feature type="domain" description="Signal transduction histidine kinase subgroup 3 dimerisation and phosphoacceptor" evidence="11">
    <location>
        <begin position="209"/>
        <end position="272"/>
    </location>
</feature>
<evidence type="ECO:0000256" key="9">
    <source>
        <dbReference type="SAM" id="Coils"/>
    </source>
</evidence>
<dbReference type="PANTHER" id="PTHR24421">
    <property type="entry name" value="NITRATE/NITRITE SENSOR PROTEIN NARX-RELATED"/>
    <property type="match status" value="1"/>
</dbReference>
<name>A0A9X2VTJ9_9PSEU</name>
<sequence>MDSAQEGPGFGWWRTRRGAAFDIALALVVTAVPVLAWLLAAWTAPFLPTIAATGQPATTPQVVSVAGLFSHLAGSAFTLALVARRRFPVVVLLVVVVAEAFGHATLLGLSIALYTLAASGTSRVVLAGGGLLAVVAGLKPWSWTDIPGTAALYLVLGFTGVLVLVAVVLPIVLGLYMNARRGLMASLRERAQRLERERRLLAQQVRTEERTRIAREMHDVVAHRVSLMVVHAGALEMKPDREPVAVAEAATRIADIGRQALGELRQAVGVLKVDDVGDTAPLAPQPTLDDLAELVEQSRSAGVPVDYRVEGRRRLANVAERTAYRIVQEGLTNVHKHAFGARTEISLRFLPDRLEVSVRNDAPRRSTGIDLPSGGHGLAGLKERLTLVGGEFESGPLDTGGFRIAARIPIAVPAG</sequence>
<protein>
    <recommendedName>
        <fullName evidence="2">histidine kinase</fullName>
        <ecNumber evidence="2">2.7.13.3</ecNumber>
    </recommendedName>
</protein>
<dbReference type="AlphaFoldDB" id="A0A9X2VTJ9"/>
<keyword evidence="4" id="KW-0808">Transferase</keyword>
<dbReference type="EMBL" id="JANYMP010000024">
    <property type="protein sequence ID" value="MCS7482495.1"/>
    <property type="molecule type" value="Genomic_DNA"/>
</dbReference>
<dbReference type="EC" id="2.7.13.3" evidence="2"/>
<evidence type="ECO:0000256" key="4">
    <source>
        <dbReference type="ARBA" id="ARBA00022679"/>
    </source>
</evidence>
<dbReference type="InterPro" id="IPR011712">
    <property type="entry name" value="Sig_transdc_His_kin_sub3_dim/P"/>
</dbReference>
<keyword evidence="9" id="KW-0175">Coiled coil</keyword>
<dbReference type="Gene3D" id="1.20.5.1930">
    <property type="match status" value="1"/>
</dbReference>
<proteinExistence type="predicted"/>
<dbReference type="Proteomes" id="UP001141259">
    <property type="component" value="Unassembled WGS sequence"/>
</dbReference>
<keyword evidence="3" id="KW-0597">Phosphoprotein</keyword>
<keyword evidence="10" id="KW-0812">Transmembrane</keyword>
<evidence type="ECO:0000256" key="5">
    <source>
        <dbReference type="ARBA" id="ARBA00022741"/>
    </source>
</evidence>
<keyword evidence="6 12" id="KW-0418">Kinase</keyword>
<evidence type="ECO:0000256" key="3">
    <source>
        <dbReference type="ARBA" id="ARBA00022553"/>
    </source>
</evidence>
<keyword evidence="10" id="KW-1133">Transmembrane helix</keyword>
<dbReference type="InterPro" id="IPR036890">
    <property type="entry name" value="HATPase_C_sf"/>
</dbReference>